<feature type="domain" description="Superoxide dismutase copper/zinc binding" evidence="3">
    <location>
        <begin position="84"/>
        <end position="189"/>
    </location>
</feature>
<dbReference type="RefSeq" id="WP_344917652.1">
    <property type="nucleotide sequence ID" value="NZ_BAABAQ010000003.1"/>
</dbReference>
<dbReference type="InterPro" id="IPR001424">
    <property type="entry name" value="SOD_Cu_Zn_dom"/>
</dbReference>
<evidence type="ECO:0000313" key="4">
    <source>
        <dbReference type="EMBL" id="GAA4187747.1"/>
    </source>
</evidence>
<dbReference type="Pfam" id="PF00080">
    <property type="entry name" value="Sod_Cu"/>
    <property type="match status" value="1"/>
</dbReference>
<dbReference type="SUPFAM" id="SSF49329">
    <property type="entry name" value="Cu,Zn superoxide dismutase-like"/>
    <property type="match status" value="1"/>
</dbReference>
<protein>
    <recommendedName>
        <fullName evidence="3">Superoxide dismutase copper/zinc binding domain-containing protein</fullName>
    </recommendedName>
</protein>
<proteinExistence type="inferred from homology"/>
<evidence type="ECO:0000259" key="3">
    <source>
        <dbReference type="Pfam" id="PF00080"/>
    </source>
</evidence>
<dbReference type="Proteomes" id="UP001501251">
    <property type="component" value="Unassembled WGS sequence"/>
</dbReference>
<feature type="chain" id="PRO_5046729391" description="Superoxide dismutase copper/zinc binding domain-containing protein" evidence="2">
    <location>
        <begin position="23"/>
        <end position="194"/>
    </location>
</feature>
<keyword evidence="2" id="KW-0732">Signal</keyword>
<comment type="caution">
    <text evidence="4">The sequence shown here is derived from an EMBL/GenBank/DDBJ whole genome shotgun (WGS) entry which is preliminary data.</text>
</comment>
<reference evidence="5" key="1">
    <citation type="journal article" date="2019" name="Int. J. Syst. Evol. Microbiol.">
        <title>The Global Catalogue of Microorganisms (GCM) 10K type strain sequencing project: providing services to taxonomists for standard genome sequencing and annotation.</title>
        <authorList>
            <consortium name="The Broad Institute Genomics Platform"/>
            <consortium name="The Broad Institute Genome Sequencing Center for Infectious Disease"/>
            <person name="Wu L."/>
            <person name="Ma J."/>
        </authorList>
    </citation>
    <scope>NUCLEOTIDE SEQUENCE [LARGE SCALE GENOMIC DNA]</scope>
    <source>
        <strain evidence="5">JCM 17388</strain>
    </source>
</reference>
<comment type="similarity">
    <text evidence="1">Belongs to the Cu-Zn superoxide dismutase family.</text>
</comment>
<feature type="signal peptide" evidence="2">
    <location>
        <begin position="1"/>
        <end position="22"/>
    </location>
</feature>
<evidence type="ECO:0000313" key="5">
    <source>
        <dbReference type="Proteomes" id="UP001501251"/>
    </source>
</evidence>
<keyword evidence="5" id="KW-1185">Reference proteome</keyword>
<accession>A0ABP8APW8</accession>
<dbReference type="Gene3D" id="2.60.40.200">
    <property type="entry name" value="Superoxide dismutase, copper/zinc binding domain"/>
    <property type="match status" value="1"/>
</dbReference>
<dbReference type="InterPro" id="IPR036423">
    <property type="entry name" value="SOD-like_Cu/Zn_dom_sf"/>
</dbReference>
<evidence type="ECO:0000256" key="2">
    <source>
        <dbReference type="SAM" id="SignalP"/>
    </source>
</evidence>
<sequence length="194" mass="19714">MRILGVLAAVALLCAGCGEQVAATHPAGHGPSAGAATTPGAREIRLGGGGTFTGPAPRASAIVYDTALVPPRASARVTVESGAVLATATVSVKGMLPGRTYGAHLHVNACGYQPEDAGPHYQHSHTHASAENEVWLDFTTDLRGDATATTTQDWALVPGRLPRSLVIHAEPTRTAGAEAGAAGPRVACVTLTER</sequence>
<gene>
    <name evidence="4" type="ORF">GCM10022252_21830</name>
</gene>
<dbReference type="EMBL" id="BAABAQ010000003">
    <property type="protein sequence ID" value="GAA4187747.1"/>
    <property type="molecule type" value="Genomic_DNA"/>
</dbReference>
<name>A0ABP8APW8_9ACTN</name>
<organism evidence="4 5">
    <name type="scientific">Streptosporangium oxazolinicum</name>
    <dbReference type="NCBI Taxonomy" id="909287"/>
    <lineage>
        <taxon>Bacteria</taxon>
        <taxon>Bacillati</taxon>
        <taxon>Actinomycetota</taxon>
        <taxon>Actinomycetes</taxon>
        <taxon>Streptosporangiales</taxon>
        <taxon>Streptosporangiaceae</taxon>
        <taxon>Streptosporangium</taxon>
    </lineage>
</organism>
<evidence type="ECO:0000256" key="1">
    <source>
        <dbReference type="ARBA" id="ARBA00010457"/>
    </source>
</evidence>